<gene>
    <name evidence="2" type="ORF">PDIGIT_LOCUS8948</name>
</gene>
<dbReference type="EMBL" id="CAOQHR010000006">
    <property type="protein sequence ID" value="CAI6335860.1"/>
    <property type="molecule type" value="Genomic_DNA"/>
</dbReference>
<dbReference type="Proteomes" id="UP001152607">
    <property type="component" value="Unassembled WGS sequence"/>
</dbReference>
<organism evidence="2 3">
    <name type="scientific">Periconia digitata</name>
    <dbReference type="NCBI Taxonomy" id="1303443"/>
    <lineage>
        <taxon>Eukaryota</taxon>
        <taxon>Fungi</taxon>
        <taxon>Dikarya</taxon>
        <taxon>Ascomycota</taxon>
        <taxon>Pezizomycotina</taxon>
        <taxon>Dothideomycetes</taxon>
        <taxon>Pleosporomycetidae</taxon>
        <taxon>Pleosporales</taxon>
        <taxon>Massarineae</taxon>
        <taxon>Periconiaceae</taxon>
        <taxon>Periconia</taxon>
    </lineage>
</organism>
<name>A0A9W4UH34_9PLEO</name>
<reference evidence="2" key="1">
    <citation type="submission" date="2023-01" db="EMBL/GenBank/DDBJ databases">
        <authorList>
            <person name="Van Ghelder C."/>
            <person name="Rancurel C."/>
        </authorList>
    </citation>
    <scope>NUCLEOTIDE SEQUENCE</scope>
    <source>
        <strain evidence="2">CNCM I-4278</strain>
    </source>
</reference>
<protein>
    <submittedName>
        <fullName evidence="2">Uncharacterized protein</fullName>
    </submittedName>
</protein>
<evidence type="ECO:0000256" key="1">
    <source>
        <dbReference type="SAM" id="MobiDB-lite"/>
    </source>
</evidence>
<comment type="caution">
    <text evidence="2">The sequence shown here is derived from an EMBL/GenBank/DDBJ whole genome shotgun (WGS) entry which is preliminary data.</text>
</comment>
<dbReference type="AlphaFoldDB" id="A0A9W4UH34"/>
<proteinExistence type="predicted"/>
<sequence>MERETGRSTSVSNQDRICKKCNRTMATTSPEGDLVPLMSRDSACDMCTPFEELYAVMQTKDEAFLALESRRFDHLPRYHAMEESKAAHKALDNFLLQTEMQITPKMTLHTHSNAPGSLLKENAVGFATNEGQEQLRPQSEEDNRQRTVLSSLCAIPVKRSRPTLDEQRRVSFDSGVVFYDKESGRPDEAFSRSSKDYVRGRNAPTEGYHFLDTSGLSTTATRFFGIKKHRKGWVETKEGKEMDAQWINEKTAERSVHSSSQDHTAGLGKDTRQGDQKKSDDDPENTTAV</sequence>
<evidence type="ECO:0000313" key="2">
    <source>
        <dbReference type="EMBL" id="CAI6335860.1"/>
    </source>
</evidence>
<feature type="compositionally biased region" description="Basic and acidic residues" evidence="1">
    <location>
        <begin position="269"/>
        <end position="280"/>
    </location>
</feature>
<keyword evidence="3" id="KW-1185">Reference proteome</keyword>
<accession>A0A9W4UH34</accession>
<evidence type="ECO:0000313" key="3">
    <source>
        <dbReference type="Proteomes" id="UP001152607"/>
    </source>
</evidence>
<dbReference type="OrthoDB" id="3800892at2759"/>
<feature type="region of interest" description="Disordered" evidence="1">
    <location>
        <begin position="242"/>
        <end position="289"/>
    </location>
</feature>